<dbReference type="SUPFAM" id="SSF56112">
    <property type="entry name" value="Protein kinase-like (PK-like)"/>
    <property type="match status" value="1"/>
</dbReference>
<evidence type="ECO:0000259" key="1">
    <source>
        <dbReference type="Pfam" id="PF01636"/>
    </source>
</evidence>
<keyword evidence="3" id="KW-1185">Reference proteome</keyword>
<accession>A0ABQ8QYV7</accession>
<dbReference type="Gene3D" id="3.90.1200.10">
    <property type="match status" value="1"/>
</dbReference>
<dbReference type="InterPro" id="IPR011009">
    <property type="entry name" value="Kinase-like_dom_sf"/>
</dbReference>
<feature type="domain" description="Aminoglycoside phosphotransferase" evidence="1">
    <location>
        <begin position="21"/>
        <end position="95"/>
    </location>
</feature>
<dbReference type="InterPro" id="IPR002575">
    <property type="entry name" value="Aminoglycoside_PTrfase"/>
</dbReference>
<dbReference type="PANTHER" id="PTHR21310">
    <property type="entry name" value="AMINOGLYCOSIDE PHOSPHOTRANSFERASE-RELATED-RELATED"/>
    <property type="match status" value="1"/>
</dbReference>
<evidence type="ECO:0000313" key="3">
    <source>
        <dbReference type="Proteomes" id="UP001152024"/>
    </source>
</evidence>
<reference evidence="2" key="1">
    <citation type="submission" date="2022-09" db="EMBL/GenBank/DDBJ databases">
        <title>Fusarium specimens isolated from Avocado Roots.</title>
        <authorList>
            <person name="Stajich J."/>
            <person name="Roper C."/>
            <person name="Heimlech-Rivalta G."/>
        </authorList>
    </citation>
    <scope>NUCLEOTIDE SEQUENCE</scope>
    <source>
        <strain evidence="2">CF00095</strain>
    </source>
</reference>
<gene>
    <name evidence="2" type="ORF">NW768_011074</name>
</gene>
<proteinExistence type="predicted"/>
<protein>
    <recommendedName>
        <fullName evidence="1">Aminoglycoside phosphotransferase domain-containing protein</fullName>
    </recommendedName>
</protein>
<dbReference type="Pfam" id="PF01636">
    <property type="entry name" value="APH"/>
    <property type="match status" value="1"/>
</dbReference>
<organism evidence="2 3">
    <name type="scientific">Fusarium equiseti</name>
    <name type="common">Fusarium scirpi</name>
    <dbReference type="NCBI Taxonomy" id="61235"/>
    <lineage>
        <taxon>Eukaryota</taxon>
        <taxon>Fungi</taxon>
        <taxon>Dikarya</taxon>
        <taxon>Ascomycota</taxon>
        <taxon>Pezizomycotina</taxon>
        <taxon>Sordariomycetes</taxon>
        <taxon>Hypocreomycetidae</taxon>
        <taxon>Hypocreales</taxon>
        <taxon>Nectriaceae</taxon>
        <taxon>Fusarium</taxon>
        <taxon>Fusarium incarnatum-equiseti species complex</taxon>
    </lineage>
</organism>
<evidence type="ECO:0000313" key="2">
    <source>
        <dbReference type="EMBL" id="KAJ4116102.1"/>
    </source>
</evidence>
<name>A0ABQ8QYV7_FUSEQ</name>
<dbReference type="Proteomes" id="UP001152024">
    <property type="component" value="Unassembled WGS sequence"/>
</dbReference>
<comment type="caution">
    <text evidence="2">The sequence shown here is derived from an EMBL/GenBank/DDBJ whole genome shotgun (WGS) entry which is preliminary data.</text>
</comment>
<feature type="non-terminal residue" evidence="2">
    <location>
        <position position="1"/>
    </location>
</feature>
<dbReference type="EMBL" id="JAOQBH010000026">
    <property type="protein sequence ID" value="KAJ4116102.1"/>
    <property type="molecule type" value="Genomic_DNA"/>
</dbReference>
<dbReference type="PANTHER" id="PTHR21310:SF59">
    <property type="entry name" value="AMINOGLYCOSIDE PHOSPHOTRANSFERASE DOMAIN-CONTAINING PROTEIN"/>
    <property type="match status" value="1"/>
</dbReference>
<dbReference type="InterPro" id="IPR051678">
    <property type="entry name" value="AGP_Transferase"/>
</dbReference>
<sequence>FFAEAWKGAQEVTPCHVSNLRQQIEIDLNQLSQELPARFSRTLTLVREGIPEIFTFPFVITDGDLHETNILVDDGYITGVIDWAESTIYPFGVSLWALENILGYMDGTGWHYHKNAKELRDEFWWVFETNIGSIQEGMKEKILLARMLGLFLRYGFEQNGSARVRVRDTDAALRYANAFCTGGI</sequence>